<evidence type="ECO:0000313" key="2">
    <source>
        <dbReference type="EMBL" id="KAK2163700.1"/>
    </source>
</evidence>
<feature type="compositionally biased region" description="Polar residues" evidence="1">
    <location>
        <begin position="1"/>
        <end position="11"/>
    </location>
</feature>
<reference evidence="2" key="1">
    <citation type="journal article" date="2023" name="Mol. Biol. Evol.">
        <title>Third-Generation Sequencing Reveals the Adaptive Role of the Epigenome in Three Deep-Sea Polychaetes.</title>
        <authorList>
            <person name="Perez M."/>
            <person name="Aroh O."/>
            <person name="Sun Y."/>
            <person name="Lan Y."/>
            <person name="Juniper S.K."/>
            <person name="Young C.R."/>
            <person name="Angers B."/>
            <person name="Qian P.Y."/>
        </authorList>
    </citation>
    <scope>NUCLEOTIDE SEQUENCE</scope>
    <source>
        <strain evidence="2">P08H-3</strain>
    </source>
</reference>
<evidence type="ECO:0000256" key="1">
    <source>
        <dbReference type="SAM" id="MobiDB-lite"/>
    </source>
</evidence>
<name>A0AAD9K3I8_9ANNE</name>
<protein>
    <submittedName>
        <fullName evidence="2">Uncharacterized protein</fullName>
    </submittedName>
</protein>
<feature type="region of interest" description="Disordered" evidence="1">
    <location>
        <begin position="1"/>
        <end position="97"/>
    </location>
</feature>
<dbReference type="EMBL" id="JAODUP010000075">
    <property type="protein sequence ID" value="KAK2163700.1"/>
    <property type="molecule type" value="Genomic_DNA"/>
</dbReference>
<keyword evidence="3" id="KW-1185">Reference proteome</keyword>
<dbReference type="AlphaFoldDB" id="A0AAD9K3I8"/>
<accession>A0AAD9K3I8</accession>
<evidence type="ECO:0000313" key="3">
    <source>
        <dbReference type="Proteomes" id="UP001208570"/>
    </source>
</evidence>
<organism evidence="2 3">
    <name type="scientific">Paralvinella palmiformis</name>
    <dbReference type="NCBI Taxonomy" id="53620"/>
    <lineage>
        <taxon>Eukaryota</taxon>
        <taxon>Metazoa</taxon>
        <taxon>Spiralia</taxon>
        <taxon>Lophotrochozoa</taxon>
        <taxon>Annelida</taxon>
        <taxon>Polychaeta</taxon>
        <taxon>Sedentaria</taxon>
        <taxon>Canalipalpata</taxon>
        <taxon>Terebellida</taxon>
        <taxon>Terebelliformia</taxon>
        <taxon>Alvinellidae</taxon>
        <taxon>Paralvinella</taxon>
    </lineage>
</organism>
<sequence>MQTFAVRNENASEPADTRNEQSYPLLKRSESSREKNKARDKNDNTNGSAEPQQDPEIQADPSESLLPKEKSASQDQVSADVTLDTYDLTKNPFFAKE</sequence>
<comment type="caution">
    <text evidence="2">The sequence shown here is derived from an EMBL/GenBank/DDBJ whole genome shotgun (WGS) entry which is preliminary data.</text>
</comment>
<gene>
    <name evidence="2" type="ORF">LSH36_75g11008</name>
</gene>
<feature type="compositionally biased region" description="Basic and acidic residues" evidence="1">
    <location>
        <begin position="27"/>
        <end position="43"/>
    </location>
</feature>
<proteinExistence type="predicted"/>
<dbReference type="Proteomes" id="UP001208570">
    <property type="component" value="Unassembled WGS sequence"/>
</dbReference>